<evidence type="ECO:0000256" key="2">
    <source>
        <dbReference type="ARBA" id="ARBA00022761"/>
    </source>
</evidence>
<feature type="domain" description="Vitellogenin" evidence="7">
    <location>
        <begin position="29"/>
        <end position="759"/>
    </location>
</feature>
<keyword evidence="10" id="KW-1185">Reference proteome</keyword>
<dbReference type="SUPFAM" id="SSF48431">
    <property type="entry name" value="Lipovitellin-phosvitin complex, superhelical domain"/>
    <property type="match status" value="1"/>
</dbReference>
<keyword evidence="2" id="KW-0758">Storage protein</keyword>
<dbReference type="Pfam" id="PF01347">
    <property type="entry name" value="Vitellogenin_N"/>
    <property type="match status" value="1"/>
</dbReference>
<dbReference type="InterPro" id="IPR015816">
    <property type="entry name" value="Vitellinogen_b-sht_N"/>
</dbReference>
<keyword evidence="1 6" id="KW-0732">Signal</keyword>
<keyword evidence="3" id="KW-1015">Disulfide bond</keyword>
<evidence type="ECO:0000256" key="6">
    <source>
        <dbReference type="SAM" id="SignalP"/>
    </source>
</evidence>
<evidence type="ECO:0008006" key="11">
    <source>
        <dbReference type="Google" id="ProtNLM"/>
    </source>
</evidence>
<dbReference type="SUPFAM" id="SSF56968">
    <property type="entry name" value="Lipovitellin-phosvitin complex, beta-sheet shell regions"/>
    <property type="match status" value="1"/>
</dbReference>
<dbReference type="PROSITE" id="PS51211">
    <property type="entry name" value="VITELLOGENIN"/>
    <property type="match status" value="1"/>
</dbReference>
<evidence type="ECO:0000256" key="1">
    <source>
        <dbReference type="ARBA" id="ARBA00022729"/>
    </source>
</evidence>
<protein>
    <recommendedName>
        <fullName evidence="11">Vitellogenin</fullName>
    </recommendedName>
</protein>
<name>A0AAV4PTU0_9ARAC</name>
<sequence>MRFFVAAVAVLVLGVAYATSDKKLNEPKFVTRKSHIYHACFNITAGILGMDAQVSKSTQCMEVKIYAKTSKDLVILIHKLKVSGSLAEVPSATDPVDLKSNPGLEERLKVPITCTIENGMITKYTLDEDETPVSLRIKKAILRNLQVQLGKVTLTSVNGNWSPLTYNVTRSTPGGNYVSHYVVTSSPYPNFPYEKNVVNISRTDNFEVVPYLAYHTHHNFEEQGCPGICKKDHVENPLGAGCPAEWEPYKSPMSKSFVQHHNLRGVKSGGMVFDEIITHESHVADVYDQNMEVKFSSQMRLLKITQEVIPDPGRQHNYEDLNDWRKDVNEEELHHLCKYPSTKEATDSVKTFLSEITQTLKKGGTEGEGTKSIGEKLVRLQKALRILNHEDLKHIQDTIVSYESISRASVEDKIKRQIWLDVLPLIGTPASVTFIVELITKNGHTQNKFISVWEAKSILEALPENIMDPNGRIIEKLKTLVDIFGESSSFRGHHLLFSAVHLTIARVIRRMCSVSERYPHEVSDDKTIGPKYLEKVWKETFEDYRNPKCPKTEVKKFIQHITEKLKTTTENTKTACYIESLTLTGLRSVLPILKSVVYGNIYGRHSLSDTYYMRTMAIYSLHNLADRHPEQVKGIIFPVFLNRTEPPRVRTACFSVFMRTNPSVGDMQHVADMSWKENSLEVGSFVRSTLETYGNSSHPCDQKQAQRIKKILPQVKSFHIGYQHAQNIQYSLFDEIRDFGLKFRYEMTPSNESFFPSAVYSALGYNEGSMRDTMYKFALHSRGFTSRNMLERIIWEFLGLKAAADIPKEKEHEIFSDVDIISRDPDFWQFTFFQKIFYSSSYYYFDSKESQEDVLVLLKEHFSHFMHHDASGSTVGHLVKVFIPSSYQSRAMPHALPYPVQFEMTKPIIISLKVKVDQAQTDSGIKLSFHVDPSVYFSSLYTNEVLNLGDCKHFGVYHETKTAFSYPFVATLEFGHSQKIHVSYSFPELPKKIFTYNSTAGTYAGRHHLDSIPSIAERRPIKTIPSLFVKHSTLHIPGLPPFVATFFTEDMKFGHEEIPRTQREAIHVAIKHFLNAGWRRKSYEIKRVADSKSWDVKTKVLLNIRHDHRLVEAKKQDKHDEKWSEKLNFDDHDEGVYSSESLSIRKRVTNLSHIHDKLSVTVEKTVGGKKSAVAHLHVDHNRTFTGELHYLRFHGQFEAGSSDPFKIYTDFAAFYLPGPNEFKYGGDSYGKQKGLVLGSLHFGHSTEPYMIGKILLDYKSLEEKLNKELYPKLSHKHFLPEMHEQCLRDVKDGKSHTPACLSAIREYAIYNRWRIHLAWQKELPQGFKNVMCNVKLALLNVFFNHLIVTKTPEMKGLTLNATYIDKLTDEPLVDFVLNTPTELITFRRVGPFWIQPVSSIYSVPATYVQHWTNNTYPPTCTVMEKYIRTYDMKTYHVPKTDDCPYLMTSHCMEHKKFAVLVHFKQDQRGVKKVILHIGTHTIEMTPGTQSKYSVKYDGRQLEVKHLSPVLLDKHELIYAVTNKASDGSYYIEIHCESAAVTVKYDGTNVKTYVDPRYKGELCGLCSEFNGEVIQEMRGPNKCLYSSIDDFVKSTMVGTCGDKTPQHPHICGEEEISSERLHADFDESGEKKEYGKLLS</sequence>
<evidence type="ECO:0000256" key="3">
    <source>
        <dbReference type="ARBA" id="ARBA00023157"/>
    </source>
</evidence>
<dbReference type="Gene3D" id="1.25.10.20">
    <property type="entry name" value="Vitellinogen, superhelical"/>
    <property type="match status" value="1"/>
</dbReference>
<dbReference type="InterPro" id="IPR050733">
    <property type="entry name" value="Vitellogenin/Apolipophorin"/>
</dbReference>
<proteinExistence type="predicted"/>
<dbReference type="PANTHER" id="PTHR23345:SF15">
    <property type="entry name" value="VITELLOGENIN 1-RELATED"/>
    <property type="match status" value="1"/>
</dbReference>
<evidence type="ECO:0000256" key="4">
    <source>
        <dbReference type="ARBA" id="ARBA00023180"/>
    </source>
</evidence>
<dbReference type="GO" id="GO:0005319">
    <property type="term" value="F:lipid transporter activity"/>
    <property type="evidence" value="ECO:0007669"/>
    <property type="project" value="InterPro"/>
</dbReference>
<keyword evidence="4" id="KW-0325">Glycoprotein</keyword>
<dbReference type="Proteomes" id="UP001054837">
    <property type="component" value="Unassembled WGS sequence"/>
</dbReference>
<dbReference type="PROSITE" id="PS51233">
    <property type="entry name" value="VWFD"/>
    <property type="match status" value="1"/>
</dbReference>
<dbReference type="Pfam" id="PF00094">
    <property type="entry name" value="VWD"/>
    <property type="match status" value="1"/>
</dbReference>
<comment type="caution">
    <text evidence="9">The sequence shown here is derived from an EMBL/GenBank/DDBJ whole genome shotgun (WGS) entry which is preliminary data.</text>
</comment>
<evidence type="ECO:0000259" key="7">
    <source>
        <dbReference type="PROSITE" id="PS51211"/>
    </source>
</evidence>
<feature type="signal peptide" evidence="6">
    <location>
        <begin position="1"/>
        <end position="18"/>
    </location>
</feature>
<dbReference type="Pfam" id="PF09172">
    <property type="entry name" value="Vit_open_b-sht"/>
    <property type="match status" value="1"/>
</dbReference>
<evidence type="ECO:0000313" key="10">
    <source>
        <dbReference type="Proteomes" id="UP001054837"/>
    </source>
</evidence>
<comment type="caution">
    <text evidence="5">Lacks conserved residue(s) required for the propagation of feature annotation.</text>
</comment>
<dbReference type="InterPro" id="IPR015255">
    <property type="entry name" value="Vitellinogen_open_b-sht"/>
</dbReference>
<dbReference type="SMART" id="SM00638">
    <property type="entry name" value="LPD_N"/>
    <property type="match status" value="1"/>
</dbReference>
<dbReference type="GO" id="GO:0045735">
    <property type="term" value="F:nutrient reservoir activity"/>
    <property type="evidence" value="ECO:0007669"/>
    <property type="project" value="UniProtKB-KW"/>
</dbReference>
<organism evidence="9 10">
    <name type="scientific">Caerostris darwini</name>
    <dbReference type="NCBI Taxonomy" id="1538125"/>
    <lineage>
        <taxon>Eukaryota</taxon>
        <taxon>Metazoa</taxon>
        <taxon>Ecdysozoa</taxon>
        <taxon>Arthropoda</taxon>
        <taxon>Chelicerata</taxon>
        <taxon>Arachnida</taxon>
        <taxon>Araneae</taxon>
        <taxon>Araneomorphae</taxon>
        <taxon>Entelegynae</taxon>
        <taxon>Araneoidea</taxon>
        <taxon>Araneidae</taxon>
        <taxon>Caerostris</taxon>
    </lineage>
</organism>
<accession>A0AAV4PTU0</accession>
<dbReference type="EMBL" id="BPLQ01003286">
    <property type="protein sequence ID" value="GIX99335.1"/>
    <property type="molecule type" value="Genomic_DNA"/>
</dbReference>
<feature type="domain" description="VWFD" evidence="8">
    <location>
        <begin position="1418"/>
        <end position="1604"/>
    </location>
</feature>
<feature type="chain" id="PRO_5043663286" description="Vitellogenin" evidence="6">
    <location>
        <begin position="19"/>
        <end position="1638"/>
    </location>
</feature>
<evidence type="ECO:0000259" key="8">
    <source>
        <dbReference type="PROSITE" id="PS51233"/>
    </source>
</evidence>
<reference evidence="9 10" key="1">
    <citation type="submission" date="2021-06" db="EMBL/GenBank/DDBJ databases">
        <title>Caerostris darwini draft genome.</title>
        <authorList>
            <person name="Kono N."/>
            <person name="Arakawa K."/>
        </authorList>
    </citation>
    <scope>NUCLEOTIDE SEQUENCE [LARGE SCALE GENOMIC DNA]</scope>
</reference>
<dbReference type="InterPro" id="IPR001846">
    <property type="entry name" value="VWF_type-D"/>
</dbReference>
<dbReference type="InterPro" id="IPR001747">
    <property type="entry name" value="Vitellogenin_N"/>
</dbReference>
<gene>
    <name evidence="9" type="primary">AVEN_113955_1</name>
    <name evidence="9" type="ORF">CDAR_509581</name>
</gene>
<evidence type="ECO:0000313" key="9">
    <source>
        <dbReference type="EMBL" id="GIX99335.1"/>
    </source>
</evidence>
<dbReference type="SMART" id="SM00216">
    <property type="entry name" value="VWD"/>
    <property type="match status" value="1"/>
</dbReference>
<dbReference type="InterPro" id="IPR015819">
    <property type="entry name" value="Lipid_transp_b-sht_shell"/>
</dbReference>
<evidence type="ECO:0000256" key="5">
    <source>
        <dbReference type="PROSITE-ProRule" id="PRU00557"/>
    </source>
</evidence>
<dbReference type="Gene3D" id="2.30.230.10">
    <property type="entry name" value="Lipovitellin, beta-sheet shell regions, chain A"/>
    <property type="match status" value="1"/>
</dbReference>
<dbReference type="PANTHER" id="PTHR23345">
    <property type="entry name" value="VITELLOGENIN-RELATED"/>
    <property type="match status" value="1"/>
</dbReference>
<dbReference type="InterPro" id="IPR011030">
    <property type="entry name" value="Lipovitellin_superhlx_dom"/>
</dbReference>